<dbReference type="AlphaFoldDB" id="F2NY12"/>
<name>F2NY12_TRES6</name>
<gene>
    <name evidence="3" type="ordered locus">Tresu_0835</name>
</gene>
<proteinExistence type="predicted"/>
<reference evidence="3 4" key="1">
    <citation type="journal article" date="2011" name="Stand. Genomic Sci.">
        <title>Complete genome sequence of Treponema succinifaciens type strain (6091).</title>
        <authorList>
            <person name="Han C."/>
            <person name="Gronow S."/>
            <person name="Teshima H."/>
            <person name="Lapidus A."/>
            <person name="Nolan M."/>
            <person name="Lucas S."/>
            <person name="Hammon N."/>
            <person name="Deshpande S."/>
            <person name="Cheng J.F."/>
            <person name="Zeytun A."/>
            <person name="Tapia R."/>
            <person name="Goodwin L."/>
            <person name="Pitluck S."/>
            <person name="Liolios K."/>
            <person name="Pagani I."/>
            <person name="Ivanova N."/>
            <person name="Mavromatis K."/>
            <person name="Mikhailova N."/>
            <person name="Huntemann M."/>
            <person name="Pati A."/>
            <person name="Chen A."/>
            <person name="Palaniappan K."/>
            <person name="Land M."/>
            <person name="Hauser L."/>
            <person name="Brambilla E.M."/>
            <person name="Rohde M."/>
            <person name="Goker M."/>
            <person name="Woyke T."/>
            <person name="Bristow J."/>
            <person name="Eisen J.A."/>
            <person name="Markowitz V."/>
            <person name="Hugenholtz P."/>
            <person name="Kyrpides N.C."/>
            <person name="Klenk H.P."/>
            <person name="Detter J.C."/>
        </authorList>
    </citation>
    <scope>NUCLEOTIDE SEQUENCE [LARGE SCALE GENOMIC DNA]</scope>
    <source>
        <strain evidence="4">ATCC 33096 / DSM 2489 / 6091</strain>
    </source>
</reference>
<organism evidence="3 4">
    <name type="scientific">Treponema succinifaciens (strain ATCC 33096 / DSM 2489 / 6091)</name>
    <dbReference type="NCBI Taxonomy" id="869209"/>
    <lineage>
        <taxon>Bacteria</taxon>
        <taxon>Pseudomonadati</taxon>
        <taxon>Spirochaetota</taxon>
        <taxon>Spirochaetia</taxon>
        <taxon>Spirochaetales</taxon>
        <taxon>Treponemataceae</taxon>
        <taxon>Treponema</taxon>
    </lineage>
</organism>
<dbReference type="KEGG" id="tsu:Tresu_0835"/>
<feature type="domain" description="Ferrous iron transporter FeoA-like" evidence="2">
    <location>
        <begin position="1"/>
        <end position="69"/>
    </location>
</feature>
<dbReference type="STRING" id="869209.Tresu_0835"/>
<dbReference type="HOGENOM" id="CLU_150646_6_0_12"/>
<dbReference type="SMART" id="SM00899">
    <property type="entry name" value="FeoA"/>
    <property type="match status" value="1"/>
</dbReference>
<protein>
    <submittedName>
        <fullName evidence="3">FeoA family protein</fullName>
    </submittedName>
</protein>
<dbReference type="Gene3D" id="2.30.30.90">
    <property type="match status" value="1"/>
</dbReference>
<dbReference type="InterPro" id="IPR053184">
    <property type="entry name" value="FeoA-like"/>
</dbReference>
<dbReference type="GO" id="GO:0046914">
    <property type="term" value="F:transition metal ion binding"/>
    <property type="evidence" value="ECO:0007669"/>
    <property type="project" value="InterPro"/>
</dbReference>
<dbReference type="Pfam" id="PF04023">
    <property type="entry name" value="FeoA"/>
    <property type="match status" value="1"/>
</dbReference>
<keyword evidence="4" id="KW-1185">Reference proteome</keyword>
<evidence type="ECO:0000256" key="1">
    <source>
        <dbReference type="ARBA" id="ARBA00023004"/>
    </source>
</evidence>
<dbReference type="InterPro" id="IPR038157">
    <property type="entry name" value="FeoA_core_dom"/>
</dbReference>
<dbReference type="EMBL" id="CP002631">
    <property type="protein sequence ID" value="AEB13763.1"/>
    <property type="molecule type" value="Genomic_DNA"/>
</dbReference>
<dbReference type="SUPFAM" id="SSF50037">
    <property type="entry name" value="C-terminal domain of transcriptional repressors"/>
    <property type="match status" value="1"/>
</dbReference>
<evidence type="ECO:0000259" key="2">
    <source>
        <dbReference type="SMART" id="SM00899"/>
    </source>
</evidence>
<sequence length="69" mass="7324">MPLLFANPGDEVKISGVNGNPQVKQHLNELGFNVGSLVTIVQKLKSGLIVKVKEARVALDSSLASKIIV</sequence>
<dbReference type="PANTHER" id="PTHR43151:SF1">
    <property type="entry name" value="SSR2333 PROTEIN"/>
    <property type="match status" value="1"/>
</dbReference>
<accession>F2NY12</accession>
<reference evidence="4" key="2">
    <citation type="submission" date="2011-04" db="EMBL/GenBank/DDBJ databases">
        <title>The complete genome of chromosome of Treponema succinifaciens DSM 2489.</title>
        <authorList>
            <person name="Lucas S."/>
            <person name="Copeland A."/>
            <person name="Lapidus A."/>
            <person name="Bruce D."/>
            <person name="Goodwin L."/>
            <person name="Pitluck S."/>
            <person name="Peters L."/>
            <person name="Kyrpides N."/>
            <person name="Mavromatis K."/>
            <person name="Ivanova N."/>
            <person name="Ovchinnikova G."/>
            <person name="Teshima H."/>
            <person name="Detter J.C."/>
            <person name="Tapia R."/>
            <person name="Han C."/>
            <person name="Land M."/>
            <person name="Hauser L."/>
            <person name="Markowitz V."/>
            <person name="Cheng J.-F."/>
            <person name="Hugenholtz P."/>
            <person name="Woyke T."/>
            <person name="Wu D."/>
            <person name="Gronow S."/>
            <person name="Wellnitz S."/>
            <person name="Brambilla E."/>
            <person name="Klenk H.-P."/>
            <person name="Eisen J.A."/>
        </authorList>
    </citation>
    <scope>NUCLEOTIDE SEQUENCE [LARGE SCALE GENOMIC DNA]</scope>
    <source>
        <strain evidence="4">ATCC 33096 / DSM 2489 / 6091</strain>
    </source>
</reference>
<evidence type="ECO:0000313" key="3">
    <source>
        <dbReference type="EMBL" id="AEB13763.1"/>
    </source>
</evidence>
<dbReference type="PANTHER" id="PTHR43151">
    <property type="entry name" value="FEOA FAMILY PROTEIN"/>
    <property type="match status" value="1"/>
</dbReference>
<dbReference type="GeneID" id="302998011"/>
<dbReference type="InterPro" id="IPR007167">
    <property type="entry name" value="Fe-transptr_FeoA-like"/>
</dbReference>
<dbReference type="Proteomes" id="UP000006852">
    <property type="component" value="Chromosome"/>
</dbReference>
<dbReference type="InterPro" id="IPR008988">
    <property type="entry name" value="Transcriptional_repressor_C"/>
</dbReference>
<keyword evidence="1" id="KW-0408">Iron</keyword>
<evidence type="ECO:0000313" key="4">
    <source>
        <dbReference type="Proteomes" id="UP000006852"/>
    </source>
</evidence>
<dbReference type="eggNOG" id="COG1918">
    <property type="taxonomic scope" value="Bacteria"/>
</dbReference>
<dbReference type="RefSeq" id="WP_013701056.1">
    <property type="nucleotide sequence ID" value="NC_015385.1"/>
</dbReference>
<dbReference type="OrthoDB" id="5984at2"/>